<protein>
    <submittedName>
        <fullName evidence="2">Uncharacterized protein</fullName>
    </submittedName>
</protein>
<proteinExistence type="predicted"/>
<name>A0A7I9YP38_MYCBU</name>
<keyword evidence="3" id="KW-1185">Reference proteome</keyword>
<evidence type="ECO:0000313" key="2">
    <source>
        <dbReference type="EMBL" id="GFG90441.1"/>
    </source>
</evidence>
<keyword evidence="1" id="KW-0175">Coiled coil</keyword>
<dbReference type="AlphaFoldDB" id="A0A7I9YP38"/>
<dbReference type="EMBL" id="BLKZ01000001">
    <property type="protein sequence ID" value="GFG90441.1"/>
    <property type="molecule type" value="Genomic_DNA"/>
</dbReference>
<organism evidence="2 3">
    <name type="scientific">Mycobacterium bourgelatii</name>
    <dbReference type="NCBI Taxonomy" id="1273442"/>
    <lineage>
        <taxon>Bacteria</taxon>
        <taxon>Bacillati</taxon>
        <taxon>Actinomycetota</taxon>
        <taxon>Actinomycetes</taxon>
        <taxon>Mycobacteriales</taxon>
        <taxon>Mycobacteriaceae</taxon>
        <taxon>Mycobacterium</taxon>
    </lineage>
</organism>
<accession>A0A7I9YP38</accession>
<gene>
    <name evidence="2" type="ORF">MBOU_24830</name>
</gene>
<sequence>MPAQQLDDAREAMRRIRASLDREIDAIRRNPRYSETGRLQEIAKATFNARKEAGSLRDRFTTNNEDVRKRLTAKLFGVPAGADATTTLVLRDAQDRAAKLDSADAAAAMLARALDLGDALLARAVAGEAYSRKWRDVVAAYAEATHLEDELAELDSLPSGGLLKTGLNALFSIRAPRELLSGLAGDLPDARLLAIAEGLG</sequence>
<evidence type="ECO:0000256" key="1">
    <source>
        <dbReference type="SAM" id="Coils"/>
    </source>
</evidence>
<dbReference type="RefSeq" id="WP_163712110.1">
    <property type="nucleotide sequence ID" value="NZ_BLKZ01000001.1"/>
</dbReference>
<feature type="coiled-coil region" evidence="1">
    <location>
        <begin position="3"/>
        <end position="30"/>
    </location>
</feature>
<reference evidence="2 3" key="1">
    <citation type="journal article" date="2019" name="Emerg. Microbes Infect.">
        <title>Comprehensive subspecies identification of 175 nontuberculous mycobacteria species based on 7547 genomic profiles.</title>
        <authorList>
            <person name="Matsumoto Y."/>
            <person name="Kinjo T."/>
            <person name="Motooka D."/>
            <person name="Nabeya D."/>
            <person name="Jung N."/>
            <person name="Uechi K."/>
            <person name="Horii T."/>
            <person name="Iida T."/>
            <person name="Fujita J."/>
            <person name="Nakamura S."/>
        </authorList>
    </citation>
    <scope>NUCLEOTIDE SEQUENCE [LARGE SCALE GENOMIC DNA]</scope>
    <source>
        <strain evidence="2 3">JCM 30725</strain>
    </source>
</reference>
<dbReference type="Proteomes" id="UP000465360">
    <property type="component" value="Unassembled WGS sequence"/>
</dbReference>
<comment type="caution">
    <text evidence="2">The sequence shown here is derived from an EMBL/GenBank/DDBJ whole genome shotgun (WGS) entry which is preliminary data.</text>
</comment>
<evidence type="ECO:0000313" key="3">
    <source>
        <dbReference type="Proteomes" id="UP000465360"/>
    </source>
</evidence>